<reference evidence="2 3" key="1">
    <citation type="submission" date="2024-11" db="EMBL/GenBank/DDBJ databases">
        <title>Adaptive evolution of stress response genes in parasites aligns with host niche diversity.</title>
        <authorList>
            <person name="Hahn C."/>
            <person name="Resl P."/>
        </authorList>
    </citation>
    <scope>NUCLEOTIDE SEQUENCE [LARGE SCALE GENOMIC DNA]</scope>
    <source>
        <strain evidence="2">EGGRZ-B1_66</strain>
        <tissue evidence="2">Body</tissue>
    </source>
</reference>
<dbReference type="AlphaFoldDB" id="A0ABD2Q9S9"/>
<dbReference type="Proteomes" id="UP001626550">
    <property type="component" value="Unassembled WGS sequence"/>
</dbReference>
<keyword evidence="3" id="KW-1185">Reference proteome</keyword>
<feature type="region of interest" description="Disordered" evidence="1">
    <location>
        <begin position="35"/>
        <end position="58"/>
    </location>
</feature>
<dbReference type="EMBL" id="JBJKFK010000560">
    <property type="protein sequence ID" value="KAL3316321.1"/>
    <property type="molecule type" value="Genomic_DNA"/>
</dbReference>
<evidence type="ECO:0000256" key="1">
    <source>
        <dbReference type="SAM" id="MobiDB-lite"/>
    </source>
</evidence>
<proteinExistence type="predicted"/>
<name>A0ABD2Q9S9_9PLAT</name>
<accession>A0ABD2Q9S9</accession>
<evidence type="ECO:0000313" key="2">
    <source>
        <dbReference type="EMBL" id="KAL3316321.1"/>
    </source>
</evidence>
<evidence type="ECO:0000313" key="3">
    <source>
        <dbReference type="Proteomes" id="UP001626550"/>
    </source>
</evidence>
<organism evidence="2 3">
    <name type="scientific">Cichlidogyrus casuarinus</name>
    <dbReference type="NCBI Taxonomy" id="1844966"/>
    <lineage>
        <taxon>Eukaryota</taxon>
        <taxon>Metazoa</taxon>
        <taxon>Spiralia</taxon>
        <taxon>Lophotrochozoa</taxon>
        <taxon>Platyhelminthes</taxon>
        <taxon>Monogenea</taxon>
        <taxon>Monopisthocotylea</taxon>
        <taxon>Dactylogyridea</taxon>
        <taxon>Ancyrocephalidae</taxon>
        <taxon>Cichlidogyrus</taxon>
    </lineage>
</organism>
<protein>
    <submittedName>
        <fullName evidence="2">Uncharacterized protein</fullName>
    </submittedName>
</protein>
<feature type="compositionally biased region" description="Low complexity" evidence="1">
    <location>
        <begin position="44"/>
        <end position="56"/>
    </location>
</feature>
<comment type="caution">
    <text evidence="2">The sequence shown here is derived from an EMBL/GenBank/DDBJ whole genome shotgun (WGS) entry which is preliminary data.</text>
</comment>
<gene>
    <name evidence="2" type="ORF">Ciccas_005039</name>
</gene>
<sequence>MLGEHNFLLNKSRIFSPPPPPNVLMALLQAQRRQRQQLEENSLEESSICSSTASTTDDTSPNLLLLASLKHLLAHFQTSQRDYPAKAIQIGSKLTGRSLDASAYHSRLLKTVTLHFCLIPANGNSRNFDCTLHTDESGVCTVNAVRNLPKYAIFGPFVTSATAKVGFSAGAASASLTPAT</sequence>